<organism evidence="5 7">
    <name type="scientific">Endozoicomonas montiporae CL-33</name>
    <dbReference type="NCBI Taxonomy" id="570277"/>
    <lineage>
        <taxon>Bacteria</taxon>
        <taxon>Pseudomonadati</taxon>
        <taxon>Pseudomonadota</taxon>
        <taxon>Gammaproteobacteria</taxon>
        <taxon>Oceanospirillales</taxon>
        <taxon>Endozoicomonadaceae</taxon>
        <taxon>Endozoicomonas</taxon>
    </lineage>
</organism>
<evidence type="ECO:0000259" key="4">
    <source>
        <dbReference type="Pfam" id="PF13751"/>
    </source>
</evidence>
<dbReference type="RefSeq" id="WP_086936405.1">
    <property type="nucleotide sequence ID" value="NZ_CP013251.1"/>
</dbReference>
<dbReference type="InterPro" id="IPR008490">
    <property type="entry name" value="Transposase_InsH_N"/>
</dbReference>
<dbReference type="OrthoDB" id="9182628at2"/>
<dbReference type="InterPro" id="IPR047629">
    <property type="entry name" value="IS1182_transpos"/>
</dbReference>
<protein>
    <submittedName>
        <fullName evidence="5">IS1182 family transposase</fullName>
    </submittedName>
</protein>
<dbReference type="Proteomes" id="UP000071065">
    <property type="component" value="Chromosome"/>
</dbReference>
<feature type="region of interest" description="Disordered" evidence="1">
    <location>
        <begin position="1"/>
        <end position="52"/>
    </location>
</feature>
<feature type="domain" description="Transposase DDE" evidence="4">
    <location>
        <begin position="376"/>
        <end position="494"/>
    </location>
</feature>
<feature type="region of interest" description="Disordered" evidence="1">
    <location>
        <begin position="241"/>
        <end position="262"/>
    </location>
</feature>
<evidence type="ECO:0000259" key="3">
    <source>
        <dbReference type="Pfam" id="PF05598"/>
    </source>
</evidence>
<dbReference type="PATRIC" id="fig|570277.3.peg.2110"/>
<dbReference type="InterPro" id="IPR025668">
    <property type="entry name" value="Tnp_DDE_dom"/>
</dbReference>
<keyword evidence="2" id="KW-1133">Transmembrane helix</keyword>
<reference evidence="5" key="1">
    <citation type="submission" date="2015-11" db="EMBL/GenBank/DDBJ databases">
        <authorList>
            <person name="Zhang Y."/>
            <person name="Guo Z."/>
        </authorList>
    </citation>
    <scope>NUCLEOTIDE SEQUENCE</scope>
    <source>
        <strain evidence="5">CL-33</strain>
    </source>
</reference>
<dbReference type="EMBL" id="CP013251">
    <property type="protein sequence ID" value="AMO56088.1"/>
    <property type="molecule type" value="Genomic_DNA"/>
</dbReference>
<dbReference type="Pfam" id="PF05598">
    <property type="entry name" value="DUF772"/>
    <property type="match status" value="1"/>
</dbReference>
<dbReference type="KEGG" id="emp:EZMO1_1959"/>
<dbReference type="KEGG" id="emp:EZMO1_3778"/>
<dbReference type="STRING" id="570277.EZMO1_1959"/>
<proteinExistence type="predicted"/>
<reference evidence="5 7" key="2">
    <citation type="journal article" date="2016" name="Front. Microbiol.">
        <title>Genomic Insight into the Host-Endosymbiont Relationship of Endozoicomonas montiporae CL-33(T) with its Coral Host.</title>
        <authorList>
            <person name="Ding J.-Y."/>
            <person name="Shiu J.-H."/>
            <person name="Chen W.-M."/>
            <person name="Chiang Y.-R."/>
            <person name="Tang S.-L."/>
        </authorList>
    </citation>
    <scope>NUCLEOTIDE SEQUENCE [LARGE SCALE GENOMIC DNA]</scope>
    <source>
        <strain evidence="5 7">CL-33</strain>
    </source>
</reference>
<dbReference type="PANTHER" id="PTHR33408">
    <property type="entry name" value="TRANSPOSASE"/>
    <property type="match status" value="1"/>
</dbReference>
<dbReference type="Pfam" id="PF13751">
    <property type="entry name" value="DDE_Tnp_1_6"/>
    <property type="match status" value="1"/>
</dbReference>
<evidence type="ECO:0000256" key="1">
    <source>
        <dbReference type="SAM" id="MobiDB-lite"/>
    </source>
</evidence>
<dbReference type="PANTHER" id="PTHR33408:SF4">
    <property type="entry name" value="TRANSPOSASE DDE DOMAIN-CONTAINING PROTEIN"/>
    <property type="match status" value="1"/>
</dbReference>
<dbReference type="NCBIfam" id="NF033551">
    <property type="entry name" value="transpos_IS1182"/>
    <property type="match status" value="1"/>
</dbReference>
<dbReference type="AlphaFoldDB" id="A0A142BBG2"/>
<feature type="compositionally biased region" description="Polar residues" evidence="1">
    <location>
        <begin position="1"/>
        <end position="13"/>
    </location>
</feature>
<accession>A0A142BBG2</accession>
<name>A0A142BBG2_9GAMM</name>
<gene>
    <name evidence="5" type="ORF">EZMO1_1959</name>
    <name evidence="6" type="ORF">EZMO1_3778</name>
</gene>
<evidence type="ECO:0000256" key="2">
    <source>
        <dbReference type="SAM" id="Phobius"/>
    </source>
</evidence>
<keyword evidence="2" id="KW-0812">Transmembrane</keyword>
<keyword evidence="2" id="KW-0472">Membrane</keyword>
<sequence length="545" mass="60895">MTTRPQIKINTAPQLDIFSGAASSPDHKKQDKSKRSGGHKSDNRRFVAPDPNTITLGNTSLKEHLEQAGQKTPFMVAALLDEQDWSDFEQRYAPEGRPPYSPRNMMGLILYGIMQGITSLRTLERLARVDLGCMWVTGGIFPDHAIIGRFINMHSESMTGAFFESLTRAVLKKTDSDGSCLAGDGTVIEAACSSYNLIKQEAAQQALEAAQQKADNHPDSAKNQKNLEMASGAYEAVIDRNEKRKKNGKSGSAVVSPTEPEAVVQKMKRGRGYTTGYKPSVLANSKRVVLAQAVDPTNETTVVNPMLDQSMQVTGEPVDEMLLDAGYFNDDVIATSLKRDISLLCPEGKEPGKPKESAKFQKGHFYYDETNDVYHCPAGKELVLIGKIKGSTRTKEQKIYGNGPCEGCPLKDQCTTNKKGRRIKRYAMDDAKDALRQVMQHPKAKKSFSKRKAMVEPVFAYLRDIQGLNRFRRRGLEKVKLEFGLHLLAYNLSRAVKVSIYVILWLNWLLWLLSGSRWSFGSKRTNKGRITMKHHALQKVVLHWI</sequence>
<evidence type="ECO:0000313" key="5">
    <source>
        <dbReference type="EMBL" id="AMO56088.1"/>
    </source>
</evidence>
<dbReference type="EMBL" id="CP013251">
    <property type="protein sequence ID" value="AMO57728.1"/>
    <property type="molecule type" value="Genomic_DNA"/>
</dbReference>
<evidence type="ECO:0000313" key="7">
    <source>
        <dbReference type="Proteomes" id="UP000071065"/>
    </source>
</evidence>
<feature type="transmembrane region" description="Helical" evidence="2">
    <location>
        <begin position="498"/>
        <end position="520"/>
    </location>
</feature>
<feature type="domain" description="Transposase InsH N-terminal" evidence="3">
    <location>
        <begin position="84"/>
        <end position="152"/>
    </location>
</feature>
<evidence type="ECO:0000313" key="6">
    <source>
        <dbReference type="EMBL" id="AMO57728.1"/>
    </source>
</evidence>